<feature type="transmembrane region" description="Helical" evidence="2">
    <location>
        <begin position="167"/>
        <end position="188"/>
    </location>
</feature>
<feature type="transmembrane region" description="Helical" evidence="2">
    <location>
        <begin position="78"/>
        <end position="98"/>
    </location>
</feature>
<evidence type="ECO:0000259" key="3">
    <source>
        <dbReference type="Pfam" id="PF13490"/>
    </source>
</evidence>
<sequence length="236" mass="25137">MECSTVREGISATLDGEDPGVPVAELEAHVEGCADCAAWQEAAAGITRLARLAPVGEPPVVPDRVYARVAAKPGVDRLRWALVLVAVCQFSVVVSQLLMPMPGITGAAHGGHLQHETAAFNFAIAVGLLFVAARPYRARTQLPLLLSFAGVLVFLSIVDVLGGQVGWYRLSGHVPLLLGVLCTILLGFGRWRAPEPGSHVHEDADTFVASADAEPSRPKRRPRTDRHQPPAAKRVA</sequence>
<feature type="transmembrane region" description="Helical" evidence="2">
    <location>
        <begin position="118"/>
        <end position="136"/>
    </location>
</feature>
<organism evidence="4 5">
    <name type="scientific">Amycolatopsis albispora</name>
    <dbReference type="NCBI Taxonomy" id="1804986"/>
    <lineage>
        <taxon>Bacteria</taxon>
        <taxon>Bacillati</taxon>
        <taxon>Actinomycetota</taxon>
        <taxon>Actinomycetes</taxon>
        <taxon>Pseudonocardiales</taxon>
        <taxon>Pseudonocardiaceae</taxon>
        <taxon>Amycolatopsis</taxon>
    </lineage>
</organism>
<feature type="transmembrane region" description="Helical" evidence="2">
    <location>
        <begin position="143"/>
        <end position="161"/>
    </location>
</feature>
<evidence type="ECO:0000256" key="1">
    <source>
        <dbReference type="SAM" id="MobiDB-lite"/>
    </source>
</evidence>
<evidence type="ECO:0000313" key="5">
    <source>
        <dbReference type="Proteomes" id="UP000250434"/>
    </source>
</evidence>
<keyword evidence="5" id="KW-1185">Reference proteome</keyword>
<name>A0A344LC20_9PSEU</name>
<feature type="region of interest" description="Disordered" evidence="1">
    <location>
        <begin position="202"/>
        <end position="236"/>
    </location>
</feature>
<proteinExistence type="predicted"/>
<keyword evidence="2" id="KW-0812">Transmembrane</keyword>
<dbReference type="EMBL" id="CP015163">
    <property type="protein sequence ID" value="AXB45594.1"/>
    <property type="molecule type" value="Genomic_DNA"/>
</dbReference>
<dbReference type="KEGG" id="aab:A4R43_26445"/>
<accession>A0A344LC20</accession>
<dbReference type="Proteomes" id="UP000250434">
    <property type="component" value="Chromosome"/>
</dbReference>
<reference evidence="4 5" key="1">
    <citation type="submission" date="2016-04" db="EMBL/GenBank/DDBJ databases">
        <title>Complete genome sequence and analysis of deep-sea sediment isolate, Amycolatopsis sp. WP1.</title>
        <authorList>
            <person name="Wang H."/>
            <person name="Chen S."/>
            <person name="Wu Q."/>
        </authorList>
    </citation>
    <scope>NUCLEOTIDE SEQUENCE [LARGE SCALE GENOMIC DNA]</scope>
    <source>
        <strain evidence="4 5">WP1</strain>
    </source>
</reference>
<dbReference type="AlphaFoldDB" id="A0A344LC20"/>
<dbReference type="Pfam" id="PF13490">
    <property type="entry name" value="zf-HC2"/>
    <property type="match status" value="1"/>
</dbReference>
<dbReference type="RefSeq" id="WP_113694830.1">
    <property type="nucleotide sequence ID" value="NZ_CP015163.1"/>
</dbReference>
<gene>
    <name evidence="4" type="ORF">A4R43_26445</name>
</gene>
<evidence type="ECO:0000256" key="2">
    <source>
        <dbReference type="SAM" id="Phobius"/>
    </source>
</evidence>
<keyword evidence="2" id="KW-1133">Transmembrane helix</keyword>
<protein>
    <recommendedName>
        <fullName evidence="3">Putative zinc-finger domain-containing protein</fullName>
    </recommendedName>
</protein>
<dbReference type="OrthoDB" id="5197868at2"/>
<feature type="domain" description="Putative zinc-finger" evidence="3">
    <location>
        <begin position="3"/>
        <end position="37"/>
    </location>
</feature>
<dbReference type="InterPro" id="IPR027383">
    <property type="entry name" value="Znf_put"/>
</dbReference>
<evidence type="ECO:0000313" key="4">
    <source>
        <dbReference type="EMBL" id="AXB45594.1"/>
    </source>
</evidence>
<keyword evidence="2" id="KW-0472">Membrane</keyword>